<dbReference type="AlphaFoldDB" id="A0A7G6E2P4"/>
<feature type="modified residue" description="4-aspartylphosphate" evidence="3">
    <location>
        <position position="63"/>
    </location>
</feature>
<dbReference type="Gene3D" id="2.20.25.10">
    <property type="match status" value="1"/>
</dbReference>
<dbReference type="Pfam" id="PF04397">
    <property type="entry name" value="LytTR"/>
    <property type="match status" value="1"/>
</dbReference>
<dbReference type="InterPro" id="IPR001789">
    <property type="entry name" value="Sig_transdc_resp-reg_receiver"/>
</dbReference>
<dbReference type="PROSITE" id="PS50110">
    <property type="entry name" value="RESPONSE_REGULATORY"/>
    <property type="match status" value="1"/>
</dbReference>
<dbReference type="SMART" id="SM00850">
    <property type="entry name" value="LytTR"/>
    <property type="match status" value="1"/>
</dbReference>
<dbReference type="Proteomes" id="UP000515847">
    <property type="component" value="Chromosome"/>
</dbReference>
<reference evidence="6 7" key="1">
    <citation type="journal article" date="2019" name="Front. Microbiol.">
        <title>Thermoanaerosceptrum fracticalcis gen. nov. sp. nov., a Novel Fumarate-Fermenting Microorganism From a Deep Fractured Carbonate Aquifer of the US Great Basin.</title>
        <authorList>
            <person name="Hamilton-Brehm S.D."/>
            <person name="Stewart L.E."/>
            <person name="Zavarin M."/>
            <person name="Caldwell M."/>
            <person name="Lawson P.A."/>
            <person name="Onstott T.C."/>
            <person name="Grzymski J."/>
            <person name="Neveux I."/>
            <person name="Lollar B.S."/>
            <person name="Russell C.E."/>
            <person name="Moser D.P."/>
        </authorList>
    </citation>
    <scope>NUCLEOTIDE SEQUENCE [LARGE SCALE GENOMIC DNA]</scope>
    <source>
        <strain evidence="6 7">DRI-13</strain>
    </source>
</reference>
<dbReference type="PANTHER" id="PTHR37299:SF1">
    <property type="entry name" value="STAGE 0 SPORULATION PROTEIN A HOMOLOG"/>
    <property type="match status" value="1"/>
</dbReference>
<evidence type="ECO:0000256" key="3">
    <source>
        <dbReference type="PROSITE-ProRule" id="PRU00169"/>
    </source>
</evidence>
<dbReference type="KEGG" id="tfr:BR63_08485"/>
<keyword evidence="7" id="KW-1185">Reference proteome</keyword>
<keyword evidence="3" id="KW-0597">Phosphoprotein</keyword>
<proteinExistence type="predicted"/>
<protein>
    <recommendedName>
        <fullName evidence="1">Stage 0 sporulation protein A homolog</fullName>
    </recommendedName>
</protein>
<sequence length="258" mass="29601">MEGRRANGQLIKVLVVDDEIPSQKELAYIINQHPDFEVAGTAGSGREALELLSRLKPQVAFLDIQLYDINGMDLAEKITHIDKNILIIFATAHDDFAVKAYELNALDYVVKPFDEIRIFKTLDRIRSNLTVQGTPAPLEETSCPLESPLERICAVGNGRYMVINCKDIVYVMAEERKTLLKLKDDYLPSSFTLQELSEKLDQKDFLRVHRAYIVNLRHIKEVIPWFNGSFKLIMEDRQTSEIPVSRHYARDLKQRLGL</sequence>
<evidence type="ECO:0000256" key="2">
    <source>
        <dbReference type="ARBA" id="ARBA00024867"/>
    </source>
</evidence>
<feature type="domain" description="HTH LytTR-type" evidence="5">
    <location>
        <begin position="152"/>
        <end position="258"/>
    </location>
</feature>
<dbReference type="GO" id="GO:0003677">
    <property type="term" value="F:DNA binding"/>
    <property type="evidence" value="ECO:0007669"/>
    <property type="project" value="InterPro"/>
</dbReference>
<organism evidence="6 7">
    <name type="scientific">Thermanaerosceptrum fracticalcis</name>
    <dbReference type="NCBI Taxonomy" id="1712410"/>
    <lineage>
        <taxon>Bacteria</taxon>
        <taxon>Bacillati</taxon>
        <taxon>Bacillota</taxon>
        <taxon>Clostridia</taxon>
        <taxon>Eubacteriales</taxon>
        <taxon>Peptococcaceae</taxon>
        <taxon>Thermanaerosceptrum</taxon>
    </lineage>
</organism>
<comment type="function">
    <text evidence="2">May play the central regulatory role in sporulation. It may be an element of the effector pathway responsible for the activation of sporulation genes in response to nutritional stress. Spo0A may act in concert with spo0H (a sigma factor) to control the expression of some genes that are critical to the sporulation process.</text>
</comment>
<dbReference type="EMBL" id="CP045798">
    <property type="protein sequence ID" value="QNB46348.1"/>
    <property type="molecule type" value="Genomic_DNA"/>
</dbReference>
<evidence type="ECO:0000313" key="7">
    <source>
        <dbReference type="Proteomes" id="UP000515847"/>
    </source>
</evidence>
<evidence type="ECO:0000256" key="1">
    <source>
        <dbReference type="ARBA" id="ARBA00018672"/>
    </source>
</evidence>
<name>A0A7G6E2P4_THEFR</name>
<accession>A0A7G6E2P4</accession>
<dbReference type="InterPro" id="IPR046947">
    <property type="entry name" value="LytR-like"/>
</dbReference>
<dbReference type="InterPro" id="IPR007492">
    <property type="entry name" value="LytTR_DNA-bd_dom"/>
</dbReference>
<dbReference type="Gene3D" id="2.40.50.40">
    <property type="match status" value="1"/>
</dbReference>
<dbReference type="PANTHER" id="PTHR37299">
    <property type="entry name" value="TRANSCRIPTIONAL REGULATOR-RELATED"/>
    <property type="match status" value="1"/>
</dbReference>
<feature type="domain" description="Response regulatory" evidence="4">
    <location>
        <begin position="12"/>
        <end position="126"/>
    </location>
</feature>
<dbReference type="PROSITE" id="PS50930">
    <property type="entry name" value="HTH_LYTTR"/>
    <property type="match status" value="1"/>
</dbReference>
<gene>
    <name evidence="6" type="ORF">BR63_08485</name>
</gene>
<evidence type="ECO:0000259" key="4">
    <source>
        <dbReference type="PROSITE" id="PS50110"/>
    </source>
</evidence>
<dbReference type="InterPro" id="IPR011006">
    <property type="entry name" value="CheY-like_superfamily"/>
</dbReference>
<dbReference type="Gene3D" id="3.40.50.2300">
    <property type="match status" value="1"/>
</dbReference>
<dbReference type="SUPFAM" id="SSF52172">
    <property type="entry name" value="CheY-like"/>
    <property type="match status" value="1"/>
</dbReference>
<evidence type="ECO:0000313" key="6">
    <source>
        <dbReference type="EMBL" id="QNB46348.1"/>
    </source>
</evidence>
<dbReference type="GO" id="GO:0000156">
    <property type="term" value="F:phosphorelay response regulator activity"/>
    <property type="evidence" value="ECO:0007669"/>
    <property type="project" value="InterPro"/>
</dbReference>
<dbReference type="SMART" id="SM00448">
    <property type="entry name" value="REC"/>
    <property type="match status" value="1"/>
</dbReference>
<dbReference type="Pfam" id="PF00072">
    <property type="entry name" value="Response_reg"/>
    <property type="match status" value="1"/>
</dbReference>
<evidence type="ECO:0000259" key="5">
    <source>
        <dbReference type="PROSITE" id="PS50930"/>
    </source>
</evidence>